<dbReference type="Pfam" id="PF00892">
    <property type="entry name" value="EamA"/>
    <property type="match status" value="2"/>
</dbReference>
<gene>
    <name evidence="4" type="ORF">Z968_00580</name>
</gene>
<feature type="transmembrane region" description="Helical" evidence="2">
    <location>
        <begin position="7"/>
        <end position="28"/>
    </location>
</feature>
<keyword evidence="2" id="KW-0812">Transmembrane</keyword>
<dbReference type="EMBL" id="JENJ01000002">
    <property type="protein sequence ID" value="KGM98269.1"/>
    <property type="molecule type" value="Genomic_DNA"/>
</dbReference>
<dbReference type="RefSeq" id="WP_039251934.1">
    <property type="nucleotide sequence ID" value="NZ_JENJ01000002.1"/>
</dbReference>
<keyword evidence="2" id="KW-1133">Transmembrane helix</keyword>
<feature type="transmembrane region" description="Helical" evidence="2">
    <location>
        <begin position="181"/>
        <end position="204"/>
    </location>
</feature>
<feature type="transmembrane region" description="Helical" evidence="2">
    <location>
        <begin position="95"/>
        <end position="116"/>
    </location>
</feature>
<proteinExistence type="inferred from homology"/>
<evidence type="ECO:0000259" key="3">
    <source>
        <dbReference type="Pfam" id="PF00892"/>
    </source>
</evidence>
<feature type="transmembrane region" description="Helical" evidence="2">
    <location>
        <begin position="151"/>
        <end position="169"/>
    </location>
</feature>
<dbReference type="Proteomes" id="UP000030012">
    <property type="component" value="Unassembled WGS sequence"/>
</dbReference>
<comment type="caution">
    <text evidence="4">The sequence shown here is derived from an EMBL/GenBank/DDBJ whole genome shotgun (WGS) entry which is preliminary data.</text>
</comment>
<feature type="domain" description="EamA" evidence="3">
    <location>
        <begin position="5"/>
        <end position="138"/>
    </location>
</feature>
<organism evidence="4 5">
    <name type="scientific">Clostridium novyi A str. 4552</name>
    <dbReference type="NCBI Taxonomy" id="1444289"/>
    <lineage>
        <taxon>Bacteria</taxon>
        <taxon>Bacillati</taxon>
        <taxon>Bacillota</taxon>
        <taxon>Clostridia</taxon>
        <taxon>Eubacteriales</taxon>
        <taxon>Clostridiaceae</taxon>
        <taxon>Clostridium</taxon>
    </lineage>
</organism>
<feature type="transmembrane region" description="Helical" evidence="2">
    <location>
        <begin position="243"/>
        <end position="261"/>
    </location>
</feature>
<feature type="domain" description="EamA" evidence="3">
    <location>
        <begin position="149"/>
        <end position="283"/>
    </location>
</feature>
<name>A0A0A0IA05_CLONO</name>
<feature type="transmembrane region" description="Helical" evidence="2">
    <location>
        <begin position="123"/>
        <end position="139"/>
    </location>
</feature>
<evidence type="ECO:0000256" key="1">
    <source>
        <dbReference type="ARBA" id="ARBA00007362"/>
    </source>
</evidence>
<dbReference type="GO" id="GO:0016020">
    <property type="term" value="C:membrane"/>
    <property type="evidence" value="ECO:0007669"/>
    <property type="project" value="InterPro"/>
</dbReference>
<accession>A0A0A0IA05</accession>
<feature type="transmembrane region" description="Helical" evidence="2">
    <location>
        <begin position="34"/>
        <end position="55"/>
    </location>
</feature>
<evidence type="ECO:0000313" key="4">
    <source>
        <dbReference type="EMBL" id="KGM98269.1"/>
    </source>
</evidence>
<comment type="similarity">
    <text evidence="1">Belongs to the EamA transporter family.</text>
</comment>
<dbReference type="PANTHER" id="PTHR22911:SF137">
    <property type="entry name" value="SOLUTE CARRIER FAMILY 35 MEMBER G2-RELATED"/>
    <property type="match status" value="1"/>
</dbReference>
<reference evidence="4 5" key="1">
    <citation type="submission" date="2014-01" db="EMBL/GenBank/DDBJ databases">
        <title>Plasmidome dynamics in the species complex Clostridium novyi sensu lato converts strains of independent lineages into distinctly different pathogens.</title>
        <authorList>
            <person name="Skarin H."/>
            <person name="Segerman B."/>
        </authorList>
    </citation>
    <scope>NUCLEOTIDE SEQUENCE [LARGE SCALE GENOMIC DNA]</scope>
    <source>
        <strain evidence="4 5">4552</strain>
    </source>
</reference>
<dbReference type="PANTHER" id="PTHR22911">
    <property type="entry name" value="ACYL-MALONYL CONDENSING ENZYME-RELATED"/>
    <property type="match status" value="1"/>
</dbReference>
<sequence>MKRINGIIYALLSSTAFGFMPIFAKIAYNHGSNCFSVLTFRFLLAALILFLYFLIKKVDFKINKKQLKEVFLIGSIGYTSTGIGLFLSYKYISVGLATTMHFVYPAAVILMSYVLYRDNFTKNKIFALVFSLAGVYVLAGKKGQGIDPFGIFLAILSGLTYAACIIAMNKDEIKKLDNTVVVFYFSLFSGITLLIFSILTNNLILSFDFYINASILGISIISTITSTILFIKALKIIGASSTSILATCEPIVSIIMGILLFKEKLTLAIIFGTILILLSVIILAKEKKAPKIKPEIS</sequence>
<feature type="transmembrane region" description="Helical" evidence="2">
    <location>
        <begin position="210"/>
        <end position="231"/>
    </location>
</feature>
<dbReference type="SUPFAM" id="SSF103481">
    <property type="entry name" value="Multidrug resistance efflux transporter EmrE"/>
    <property type="match status" value="2"/>
</dbReference>
<evidence type="ECO:0000313" key="5">
    <source>
        <dbReference type="Proteomes" id="UP000030012"/>
    </source>
</evidence>
<dbReference type="InterPro" id="IPR037185">
    <property type="entry name" value="EmrE-like"/>
</dbReference>
<dbReference type="OrthoDB" id="9808556at2"/>
<dbReference type="InterPro" id="IPR000620">
    <property type="entry name" value="EamA_dom"/>
</dbReference>
<keyword evidence="2" id="KW-0472">Membrane</keyword>
<protein>
    <submittedName>
        <fullName evidence="4">Membrane protein</fullName>
    </submittedName>
</protein>
<feature type="transmembrane region" description="Helical" evidence="2">
    <location>
        <begin position="67"/>
        <end position="89"/>
    </location>
</feature>
<feature type="transmembrane region" description="Helical" evidence="2">
    <location>
        <begin position="267"/>
        <end position="284"/>
    </location>
</feature>
<evidence type="ECO:0000256" key="2">
    <source>
        <dbReference type="SAM" id="Phobius"/>
    </source>
</evidence>
<dbReference type="AlphaFoldDB" id="A0A0A0IA05"/>